<dbReference type="PROSITE" id="PS51257">
    <property type="entry name" value="PROKAR_LIPOPROTEIN"/>
    <property type="match status" value="1"/>
</dbReference>
<protein>
    <recommendedName>
        <fullName evidence="5">Outer membrane lipoprotein</fullName>
    </recommendedName>
</protein>
<dbReference type="EMBL" id="CP073118">
    <property type="protein sequence ID" value="UTG75611.1"/>
    <property type="molecule type" value="Genomic_DNA"/>
</dbReference>
<evidence type="ECO:0008006" key="5">
    <source>
        <dbReference type="Google" id="ProtNLM"/>
    </source>
</evidence>
<organism evidence="3 4">
    <name type="scientific">Neisseria subflava</name>
    <dbReference type="NCBI Taxonomy" id="28449"/>
    <lineage>
        <taxon>Bacteria</taxon>
        <taxon>Pseudomonadati</taxon>
        <taxon>Pseudomonadota</taxon>
        <taxon>Betaproteobacteria</taxon>
        <taxon>Neisseriales</taxon>
        <taxon>Neisseriaceae</taxon>
        <taxon>Neisseria</taxon>
    </lineage>
</organism>
<evidence type="ECO:0000313" key="3">
    <source>
        <dbReference type="EMBL" id="UTG75611.1"/>
    </source>
</evidence>
<feature type="signal peptide" evidence="2">
    <location>
        <begin position="1"/>
        <end position="22"/>
    </location>
</feature>
<gene>
    <name evidence="3" type="ORF">KCG53_11300</name>
</gene>
<reference evidence="3" key="1">
    <citation type="submission" date="2021-04" db="EMBL/GenBank/DDBJ databases">
        <title>Characterizing Neisseria spp. as novel respiratory pathobionts in bronchiectasis.</title>
        <authorList>
            <person name="Li L."/>
            <person name="Mac Aogain M."/>
            <person name="Xu T."/>
            <person name="Jaggi T.K."/>
            <person name="Chan L.Y."/>
            <person name="Keir H.R."/>
            <person name="Dicker A.J."/>
            <person name="Qu J."/>
            <person name="Liu Y."/>
            <person name="Chen H.S."/>
            <person name="Koh M.S."/>
            <person name="Ong T.H."/>
            <person name="Lim A.Y.H."/>
            <person name="Abisheganaden J."/>
            <person name="Low T.B."/>
            <person name="Oliver B.G."/>
            <person name="Tan N.S."/>
            <person name="Fang M."/>
            <person name="Chalmers J.D."/>
            <person name="Chotirmall S.H."/>
        </authorList>
    </citation>
    <scope>NUCLEOTIDE SEQUENCE</scope>
    <source>
        <strain evidence="3">CG0073</strain>
    </source>
</reference>
<evidence type="ECO:0000256" key="1">
    <source>
        <dbReference type="SAM" id="MobiDB-lite"/>
    </source>
</evidence>
<accession>A0A9X9I5E1</accession>
<dbReference type="AlphaFoldDB" id="A0A9X9I5E1"/>
<sequence length="247" mass="26748">MFKMKFKLWLPMLLAAILAACSQQSPSSEAPATAESEMANQSVETAEKLGTSWGDEVQSSVHSVDLRRVTKNPLAEGVLNYSAKNYRGKKINSISLAAGKVELSVQSDNGNLFPIFRDGSNYFLQGKDGQSYRLVYKNNSNKTLEIVASVDGLDVVSGQAASRYSDGYVLYPHDSLVIEGFRKSDDAVASFVFSNPEDSYAANSDKGSIKNTGVIGTAIFELYDPTQKTSEPDAFPADNGYAQPPSK</sequence>
<evidence type="ECO:0000256" key="2">
    <source>
        <dbReference type="SAM" id="SignalP"/>
    </source>
</evidence>
<proteinExistence type="predicted"/>
<feature type="region of interest" description="Disordered" evidence="1">
    <location>
        <begin position="227"/>
        <end position="247"/>
    </location>
</feature>
<dbReference type="Proteomes" id="UP001057336">
    <property type="component" value="Chromosome"/>
</dbReference>
<feature type="chain" id="PRO_5040853239" description="Outer membrane lipoprotein" evidence="2">
    <location>
        <begin position="23"/>
        <end position="247"/>
    </location>
</feature>
<keyword evidence="2" id="KW-0732">Signal</keyword>
<evidence type="ECO:0000313" key="4">
    <source>
        <dbReference type="Proteomes" id="UP001057336"/>
    </source>
</evidence>
<name>A0A9X9I5E1_NEISU</name>